<dbReference type="KEGG" id="ttf:THTE_1848"/>
<keyword evidence="1" id="KW-0472">Membrane</keyword>
<name>A0A286RER2_9BACT</name>
<dbReference type="SUPFAM" id="SSF52317">
    <property type="entry name" value="Class I glutamine amidotransferase-like"/>
    <property type="match status" value="1"/>
</dbReference>
<evidence type="ECO:0000313" key="3">
    <source>
        <dbReference type="Proteomes" id="UP000215086"/>
    </source>
</evidence>
<keyword evidence="3" id="KW-1185">Reference proteome</keyword>
<dbReference type="InterPro" id="IPR029062">
    <property type="entry name" value="Class_I_gatase-like"/>
</dbReference>
<evidence type="ECO:0000256" key="1">
    <source>
        <dbReference type="SAM" id="Phobius"/>
    </source>
</evidence>
<gene>
    <name evidence="2" type="ORF">THTE_1848</name>
</gene>
<accession>A0A286RER2</accession>
<feature type="transmembrane region" description="Helical" evidence="1">
    <location>
        <begin position="426"/>
        <end position="447"/>
    </location>
</feature>
<dbReference type="AlphaFoldDB" id="A0A286RER2"/>
<keyword evidence="1" id="KW-0812">Transmembrane</keyword>
<keyword evidence="1" id="KW-1133">Transmembrane helix</keyword>
<dbReference type="Gene3D" id="3.40.50.880">
    <property type="match status" value="1"/>
</dbReference>
<reference evidence="2 3" key="1">
    <citation type="journal article" name="Front. Microbiol.">
        <title>Sugar Metabolism of the First Thermophilic Planctomycete Thermogutta terrifontis: Comparative Genomic and Transcriptomic Approaches.</title>
        <authorList>
            <person name="Elcheninov A.G."/>
            <person name="Menzel P."/>
            <person name="Gudbergsdottir S.R."/>
            <person name="Slesarev A.I."/>
            <person name="Kadnikov V.V."/>
            <person name="Krogh A."/>
            <person name="Bonch-Osmolovskaya E.A."/>
            <person name="Peng X."/>
            <person name="Kublanov I.V."/>
        </authorList>
    </citation>
    <scope>NUCLEOTIDE SEQUENCE [LARGE SCALE GENOMIC DNA]</scope>
    <source>
        <strain evidence="2 3">R1</strain>
    </source>
</reference>
<evidence type="ECO:0000313" key="2">
    <source>
        <dbReference type="EMBL" id="ASV74450.1"/>
    </source>
</evidence>
<protein>
    <recommendedName>
        <fullName evidence="4">Glutamine amidotransferase domain-containing protein</fullName>
    </recommendedName>
</protein>
<sequence>MGFSRSFRIILTMAQRFSSGRYRTIYETSPRLKCMPGFLLALLLFGVPALADEAPENIPTNRAAGQQLEEASVEIVACRVGVGGVYKLGLWTPVKITLRSPREITGRLAVVVPDGFGNLCSYELTKVSLRGRGEEEVEVLVQIGQTLTSLEVRWKGEDGSNAAVTFRGKAMGNGEVPLVVPAHVPLFLWIGPGDLGRFFRDWTRRGNYWCQVTEVGRLPRNWLAYQSFRAVVLCTGDDARFIQELADSPQIVSALRHWVEAGGKIVFSGGTMVRPLLEKEGLLSWVAPGPVVGAITLRRTTGLESLVKATRPVILRRSDAPLVAQQFELEDGLITVREGNVPLVIRHGLGLGTVVAVTIDVSHRALVDWPQWDRFIAWLVGNEEASREEEASVAQSRTLMHYGYTDLAGQLRAALEVFPGVPFVPFAWVAGLTVLYLAIIGPLDYWLCGLLGKHRRWTWVTFPTLILLAGLVGMALASHKGNVPHVRQLVCVDIDLKDGQLRGNCWANMYSPRPAAYRAQLRTDIPANISMHDVKFGWLGIPGHGLGGMESPANVMLLPGAYVNEDGHVFQGLPVGQWVTRGLWAIWTGKLRDLPLDWQLRDRDGTLRGRIINRSAITLEDCVIVYGNWAYPVGTLEPGQVWEAGIGEDRRELRSWLNGQHVLFEGKGPHLQTHQQVQPYDQASRDVGYIMRMMGLYQAAGGKAYTQLSHEYWPSLDLTDAVLNGRAVLVGRMRPPGEAEAPWPEFGVTLDNGENPVSMRWSNDVFWRFILPVLRSPGETSAMQTASPEKNNS</sequence>
<dbReference type="EMBL" id="CP018477">
    <property type="protein sequence ID" value="ASV74450.1"/>
    <property type="molecule type" value="Genomic_DNA"/>
</dbReference>
<proteinExistence type="predicted"/>
<evidence type="ECO:0008006" key="4">
    <source>
        <dbReference type="Google" id="ProtNLM"/>
    </source>
</evidence>
<dbReference type="Proteomes" id="UP000215086">
    <property type="component" value="Chromosome"/>
</dbReference>
<organism evidence="2 3">
    <name type="scientific">Thermogutta terrifontis</name>
    <dbReference type="NCBI Taxonomy" id="1331910"/>
    <lineage>
        <taxon>Bacteria</taxon>
        <taxon>Pseudomonadati</taxon>
        <taxon>Planctomycetota</taxon>
        <taxon>Planctomycetia</taxon>
        <taxon>Pirellulales</taxon>
        <taxon>Thermoguttaceae</taxon>
        <taxon>Thermogutta</taxon>
    </lineage>
</organism>
<feature type="transmembrane region" description="Helical" evidence="1">
    <location>
        <begin position="459"/>
        <end position="477"/>
    </location>
</feature>